<name>A0A6A3HEU6_9STRA</name>
<comment type="caution">
    <text evidence="3">The sequence shown here is derived from an EMBL/GenBank/DDBJ whole genome shotgun (WGS) entry which is preliminary data.</text>
</comment>
<gene>
    <name evidence="3" type="ORF">PR001_g27902</name>
</gene>
<keyword evidence="1" id="KW-0175">Coiled coil</keyword>
<evidence type="ECO:0000313" key="3">
    <source>
        <dbReference type="EMBL" id="KAE8968071.1"/>
    </source>
</evidence>
<dbReference type="EMBL" id="QXFV01004735">
    <property type="protein sequence ID" value="KAE8968071.1"/>
    <property type="molecule type" value="Genomic_DNA"/>
</dbReference>
<proteinExistence type="predicted"/>
<evidence type="ECO:0000256" key="1">
    <source>
        <dbReference type="SAM" id="Coils"/>
    </source>
</evidence>
<feature type="region of interest" description="Disordered" evidence="2">
    <location>
        <begin position="1"/>
        <end position="24"/>
    </location>
</feature>
<evidence type="ECO:0000256" key="2">
    <source>
        <dbReference type="SAM" id="MobiDB-lite"/>
    </source>
</evidence>
<feature type="non-terminal residue" evidence="3">
    <location>
        <position position="1"/>
    </location>
</feature>
<organism evidence="3 4">
    <name type="scientific">Phytophthora rubi</name>
    <dbReference type="NCBI Taxonomy" id="129364"/>
    <lineage>
        <taxon>Eukaryota</taxon>
        <taxon>Sar</taxon>
        <taxon>Stramenopiles</taxon>
        <taxon>Oomycota</taxon>
        <taxon>Peronosporomycetes</taxon>
        <taxon>Peronosporales</taxon>
        <taxon>Peronosporaceae</taxon>
        <taxon>Phytophthora</taxon>
    </lineage>
</organism>
<dbReference type="AlphaFoldDB" id="A0A6A3HEU6"/>
<sequence>FGDPVAQVDIYDSSSQRDSAQSKATAWAHCNAEQIQRNATEARLQAVLDDHRTERAKLHEEYQKLQAMNAQMPDAQRRTQTEQRKQLEGLERLAEQRVAAESDKRKEDEVRAQYFVGVQKKPQEAEIKARQDELRRVHDERAAKIRAEYDVELLRLKEEHAQAQAAHQQAVAEREEKLGIGQLELEGFVSGRARRTI</sequence>
<feature type="coiled-coil region" evidence="1">
    <location>
        <begin position="146"/>
        <end position="173"/>
    </location>
</feature>
<accession>A0A6A3HEU6</accession>
<dbReference type="Proteomes" id="UP000429607">
    <property type="component" value="Unassembled WGS sequence"/>
</dbReference>
<evidence type="ECO:0000313" key="4">
    <source>
        <dbReference type="Proteomes" id="UP000429607"/>
    </source>
</evidence>
<reference evidence="3 4" key="1">
    <citation type="submission" date="2018-09" db="EMBL/GenBank/DDBJ databases">
        <title>Genomic investigation of the strawberry pathogen Phytophthora fragariae indicates pathogenicity is determined by transcriptional variation in three key races.</title>
        <authorList>
            <person name="Adams T.M."/>
            <person name="Armitage A.D."/>
            <person name="Sobczyk M.K."/>
            <person name="Bates H.J."/>
            <person name="Dunwell J.M."/>
            <person name="Nellist C.F."/>
            <person name="Harrison R.J."/>
        </authorList>
    </citation>
    <scope>NUCLEOTIDE SEQUENCE [LARGE SCALE GENOMIC DNA]</scope>
    <source>
        <strain evidence="3 4">SCRP249</strain>
    </source>
</reference>
<feature type="compositionally biased region" description="Polar residues" evidence="2">
    <location>
        <begin position="12"/>
        <end position="24"/>
    </location>
</feature>
<feature type="coiled-coil region" evidence="1">
    <location>
        <begin position="41"/>
        <end position="68"/>
    </location>
</feature>
<protein>
    <submittedName>
        <fullName evidence="3">Uncharacterized protein</fullName>
    </submittedName>
</protein>